<gene>
    <name evidence="1" type="ORF">SAMN04488036_102237</name>
</gene>
<name>A0A1I4CGB2_9RHOB</name>
<evidence type="ECO:0000313" key="1">
    <source>
        <dbReference type="EMBL" id="SFK79803.1"/>
    </source>
</evidence>
<evidence type="ECO:0000313" key="2">
    <source>
        <dbReference type="Proteomes" id="UP000198851"/>
    </source>
</evidence>
<dbReference type="AlphaFoldDB" id="A0A1I4CGB2"/>
<dbReference type="Proteomes" id="UP000198851">
    <property type="component" value="Unassembled WGS sequence"/>
</dbReference>
<proteinExistence type="predicted"/>
<organism evidence="1 2">
    <name type="scientific">Shimia haliotis</name>
    <dbReference type="NCBI Taxonomy" id="1280847"/>
    <lineage>
        <taxon>Bacteria</taxon>
        <taxon>Pseudomonadati</taxon>
        <taxon>Pseudomonadota</taxon>
        <taxon>Alphaproteobacteria</taxon>
        <taxon>Rhodobacterales</taxon>
        <taxon>Roseobacteraceae</taxon>
    </lineage>
</organism>
<accession>A0A1I4CGB2</accession>
<keyword evidence="2" id="KW-1185">Reference proteome</keyword>
<protein>
    <submittedName>
        <fullName evidence="1">Uncharacterized protein</fullName>
    </submittedName>
</protein>
<reference evidence="2" key="1">
    <citation type="submission" date="2016-10" db="EMBL/GenBank/DDBJ databases">
        <authorList>
            <person name="Varghese N."/>
            <person name="Submissions S."/>
        </authorList>
    </citation>
    <scope>NUCLEOTIDE SEQUENCE [LARGE SCALE GENOMIC DNA]</scope>
    <source>
        <strain evidence="2">DSM 28453</strain>
    </source>
</reference>
<sequence>MLPIRKAKLISAIEEHQPRNVVFYSKQYLSHWQDIVGVCFDKTDGVHVAKSGGISYFCTMHPTAQIRGHGQKKAYWENNGARLSLAK</sequence>
<dbReference type="EMBL" id="FOSZ01000002">
    <property type="protein sequence ID" value="SFK79803.1"/>
    <property type="molecule type" value="Genomic_DNA"/>
</dbReference>